<dbReference type="PANTHER" id="PTHR42902">
    <property type="entry name" value="MALATE SYNTHASE"/>
    <property type="match status" value="1"/>
</dbReference>
<keyword evidence="3" id="KW-0329">Glyoxylate bypass</keyword>
<evidence type="ECO:0000256" key="7">
    <source>
        <dbReference type="SAM" id="MobiDB-lite"/>
    </source>
</evidence>
<comment type="catalytic activity">
    <reaction evidence="6">
        <text>glyoxylate + acetyl-CoA + H2O = (S)-malate + CoA + H(+)</text>
        <dbReference type="Rhea" id="RHEA:18181"/>
        <dbReference type="ChEBI" id="CHEBI:15377"/>
        <dbReference type="ChEBI" id="CHEBI:15378"/>
        <dbReference type="ChEBI" id="CHEBI:15589"/>
        <dbReference type="ChEBI" id="CHEBI:36655"/>
        <dbReference type="ChEBI" id="CHEBI:57287"/>
        <dbReference type="ChEBI" id="CHEBI:57288"/>
        <dbReference type="EC" id="2.3.3.9"/>
    </reaction>
</comment>
<name>A0ABV7Z4T8_9DEIO</name>
<evidence type="ECO:0000256" key="6">
    <source>
        <dbReference type="ARBA" id="ARBA00047918"/>
    </source>
</evidence>
<keyword evidence="4" id="KW-0816">Tricarboxylic acid cycle</keyword>
<feature type="compositionally biased region" description="Polar residues" evidence="7">
    <location>
        <begin position="321"/>
        <end position="332"/>
    </location>
</feature>
<dbReference type="InterPro" id="IPR048355">
    <property type="entry name" value="MS_C"/>
</dbReference>
<organism evidence="10 11">
    <name type="scientific">Deinococcus rufus</name>
    <dbReference type="NCBI Taxonomy" id="2136097"/>
    <lineage>
        <taxon>Bacteria</taxon>
        <taxon>Thermotogati</taxon>
        <taxon>Deinococcota</taxon>
        <taxon>Deinococci</taxon>
        <taxon>Deinococcales</taxon>
        <taxon>Deinococcaceae</taxon>
        <taxon>Deinococcus</taxon>
    </lineage>
</organism>
<dbReference type="Pfam" id="PF20659">
    <property type="entry name" value="MS_C"/>
    <property type="match status" value="1"/>
</dbReference>
<feature type="domain" description="Malate synthase TIM barrel" evidence="8">
    <location>
        <begin position="113"/>
        <end position="324"/>
    </location>
</feature>
<dbReference type="PANTHER" id="PTHR42902:SF1">
    <property type="entry name" value="MALATE SYNTHASE 1-RELATED"/>
    <property type="match status" value="1"/>
</dbReference>
<dbReference type="InterPro" id="IPR011076">
    <property type="entry name" value="Malate_synth_sf"/>
</dbReference>
<keyword evidence="10" id="KW-0456">Lyase</keyword>
<evidence type="ECO:0000256" key="3">
    <source>
        <dbReference type="ARBA" id="ARBA00022435"/>
    </source>
</evidence>
<feature type="region of interest" description="Disordered" evidence="7">
    <location>
        <begin position="320"/>
        <end position="344"/>
    </location>
</feature>
<evidence type="ECO:0000313" key="10">
    <source>
        <dbReference type="EMBL" id="MFC3831373.1"/>
    </source>
</evidence>
<evidence type="ECO:0000256" key="2">
    <source>
        <dbReference type="ARBA" id="ARBA00012636"/>
    </source>
</evidence>
<proteinExistence type="inferred from homology"/>
<evidence type="ECO:0000256" key="5">
    <source>
        <dbReference type="ARBA" id="ARBA00022679"/>
    </source>
</evidence>
<protein>
    <recommendedName>
        <fullName evidence="2">malate synthase</fullName>
        <ecNumber evidence="2">2.3.3.9</ecNumber>
    </recommendedName>
</protein>
<evidence type="ECO:0000259" key="9">
    <source>
        <dbReference type="Pfam" id="PF20659"/>
    </source>
</evidence>
<sequence>MPTPPLSLTPAAHALAAHLHAELRGRWTTLPDASPPPPGPVPAFRAAPIPDDLHGRRAELIVEASDLPALRRALDSDADAVVIDLDDTFSPTRANVQAAYDALEWAATTGKPLLVRPRALYATEPHLTLGGPGIAALCDLSAILAARPGDPPHLYIPKLETVAEAQFWHDALTLAEAHLGLPADTVHVCLQIETFPGLLHAEALLHALHPRAYGLNAGRWDYVFSLVKHVGPTRAGPVPTRSQLTMDVPAMRAYAEHLVAVCREHGAEAIGGTASLAPDPADPTPALDAVRADKQREAAQGFTAAWAGLPELVGVVREGIASQSSETPQSASRPAPLEGSQRADHCLPLRGGARRAEGFTGPGLSATLTALPTPPAIPVAELRDSISLALDVFAAWLEGRGVVVRAGRVEDTATAELARALVWQWVRVGARLDDGEVLTPARYRSERGALMPDNAGASRLLDHLVLAEVCPAYFPREAQSLFPDLFQGVSP</sequence>
<evidence type="ECO:0000256" key="4">
    <source>
        <dbReference type="ARBA" id="ARBA00022532"/>
    </source>
</evidence>
<reference evidence="11" key="1">
    <citation type="journal article" date="2019" name="Int. J. Syst. Evol. Microbiol.">
        <title>The Global Catalogue of Microorganisms (GCM) 10K type strain sequencing project: providing services to taxonomists for standard genome sequencing and annotation.</title>
        <authorList>
            <consortium name="The Broad Institute Genomics Platform"/>
            <consortium name="The Broad Institute Genome Sequencing Center for Infectious Disease"/>
            <person name="Wu L."/>
            <person name="Ma J."/>
        </authorList>
    </citation>
    <scope>NUCLEOTIDE SEQUENCE [LARGE SCALE GENOMIC DNA]</scope>
    <source>
        <strain evidence="11">CCTCC AB 2017081</strain>
    </source>
</reference>
<evidence type="ECO:0000259" key="8">
    <source>
        <dbReference type="Pfam" id="PF01274"/>
    </source>
</evidence>
<dbReference type="InterPro" id="IPR006252">
    <property type="entry name" value="Malate_synthA"/>
</dbReference>
<dbReference type="RefSeq" id="WP_322473154.1">
    <property type="nucleotide sequence ID" value="NZ_JBHRZG010000001.1"/>
</dbReference>
<gene>
    <name evidence="10" type="ORF">ACFOSB_00675</name>
</gene>
<dbReference type="Gene3D" id="1.20.1220.12">
    <property type="entry name" value="Malate synthase, domain III"/>
    <property type="match status" value="1"/>
</dbReference>
<dbReference type="GO" id="GO:0016829">
    <property type="term" value="F:lyase activity"/>
    <property type="evidence" value="ECO:0007669"/>
    <property type="project" value="UniProtKB-KW"/>
</dbReference>
<comment type="similarity">
    <text evidence="1">Belongs to the malate synthase family.</text>
</comment>
<keyword evidence="5" id="KW-0808">Transferase</keyword>
<dbReference type="Proteomes" id="UP001595803">
    <property type="component" value="Unassembled WGS sequence"/>
</dbReference>
<dbReference type="Pfam" id="PF01274">
    <property type="entry name" value="MS_TIM-barrel"/>
    <property type="match status" value="1"/>
</dbReference>
<evidence type="ECO:0000313" key="11">
    <source>
        <dbReference type="Proteomes" id="UP001595803"/>
    </source>
</evidence>
<dbReference type="InterPro" id="IPR046363">
    <property type="entry name" value="MS_N_TIM-barrel_dom"/>
</dbReference>
<feature type="domain" description="Malate synthase C-terminal" evidence="9">
    <location>
        <begin position="380"/>
        <end position="443"/>
    </location>
</feature>
<evidence type="ECO:0000256" key="1">
    <source>
        <dbReference type="ARBA" id="ARBA00006394"/>
    </source>
</evidence>
<dbReference type="InterPro" id="IPR001465">
    <property type="entry name" value="Malate_synthase_TIM"/>
</dbReference>
<dbReference type="SUPFAM" id="SSF51645">
    <property type="entry name" value="Malate synthase G"/>
    <property type="match status" value="1"/>
</dbReference>
<dbReference type="EC" id="2.3.3.9" evidence="2"/>
<dbReference type="Gene3D" id="3.20.20.360">
    <property type="entry name" value="Malate synthase, domain 3"/>
    <property type="match status" value="1"/>
</dbReference>
<comment type="caution">
    <text evidence="10">The sequence shown here is derived from an EMBL/GenBank/DDBJ whole genome shotgun (WGS) entry which is preliminary data.</text>
</comment>
<dbReference type="InterPro" id="IPR044856">
    <property type="entry name" value="Malate_synth_C_sf"/>
</dbReference>
<dbReference type="EMBL" id="JBHRZG010000001">
    <property type="protein sequence ID" value="MFC3831373.1"/>
    <property type="molecule type" value="Genomic_DNA"/>
</dbReference>
<accession>A0ABV7Z4T8</accession>
<keyword evidence="11" id="KW-1185">Reference proteome</keyword>